<dbReference type="Pfam" id="PF00534">
    <property type="entry name" value="Glycos_transf_1"/>
    <property type="match status" value="1"/>
</dbReference>
<dbReference type="Gene3D" id="3.40.50.2000">
    <property type="entry name" value="Glycogen Phosphorylase B"/>
    <property type="match status" value="1"/>
</dbReference>
<gene>
    <name evidence="2" type="ORF">GCM10023187_25050</name>
</gene>
<evidence type="ECO:0000313" key="2">
    <source>
        <dbReference type="EMBL" id="GAA4406040.1"/>
    </source>
</evidence>
<proteinExistence type="predicted"/>
<dbReference type="Proteomes" id="UP001500936">
    <property type="component" value="Unassembled WGS sequence"/>
</dbReference>
<organism evidence="2 3">
    <name type="scientific">Nibrella viscosa</name>
    <dbReference type="NCBI Taxonomy" id="1084524"/>
    <lineage>
        <taxon>Bacteria</taxon>
        <taxon>Pseudomonadati</taxon>
        <taxon>Bacteroidota</taxon>
        <taxon>Cytophagia</taxon>
        <taxon>Cytophagales</taxon>
        <taxon>Spirosomataceae</taxon>
        <taxon>Nibrella</taxon>
    </lineage>
</organism>
<feature type="domain" description="Glycosyl transferase family 1" evidence="1">
    <location>
        <begin position="213"/>
        <end position="359"/>
    </location>
</feature>
<accession>A0ABP8KFG2</accession>
<reference evidence="3" key="1">
    <citation type="journal article" date="2019" name="Int. J. Syst. Evol. Microbiol.">
        <title>The Global Catalogue of Microorganisms (GCM) 10K type strain sequencing project: providing services to taxonomists for standard genome sequencing and annotation.</title>
        <authorList>
            <consortium name="The Broad Institute Genomics Platform"/>
            <consortium name="The Broad Institute Genome Sequencing Center for Infectious Disease"/>
            <person name="Wu L."/>
            <person name="Ma J."/>
        </authorList>
    </citation>
    <scope>NUCLEOTIDE SEQUENCE [LARGE SCALE GENOMIC DNA]</scope>
    <source>
        <strain evidence="3">JCM 17925</strain>
    </source>
</reference>
<evidence type="ECO:0000313" key="3">
    <source>
        <dbReference type="Proteomes" id="UP001500936"/>
    </source>
</evidence>
<dbReference type="SUPFAM" id="SSF53756">
    <property type="entry name" value="UDP-Glycosyltransferase/glycogen phosphorylase"/>
    <property type="match status" value="1"/>
</dbReference>
<protein>
    <recommendedName>
        <fullName evidence="1">Glycosyl transferase family 1 domain-containing protein</fullName>
    </recommendedName>
</protein>
<sequence length="397" mass="46396">MSYFAQHLAMQGNRVVLITKTLRDEGENKPYSVVVEELKQHDWQEPYLLAVAPNKSQLLSFIRKANTPVLLRRIAILYCFLFKQGRLFYDWSEKVESYFPYLKRTFPANISWGTFGNIDTLFLVRNVARQYNIPYILDIKDPWQRFVKVFTYSLAKKFKGAAGITINSMFQVEHSLPWFRGIPYYLLYSGLDANEIKKPQYSGNRAEKSREIFTIMMVGSIYDNCQFKDLLQAIDRWSYDTLRKNNQQLFFIYAGADAERVRVILDKLNIKFNRSIYDFLSYTDLFMLYQTSNVISYIGSPNTFHHKLIEILAFGLPVLAYSYESSESVGLADSCQGKLFVCYNEHEVQEALNEVRALQQPEQEVNTIVLDRFSWSTLSKDLESFFRNLILDKATNK</sequence>
<keyword evidence="3" id="KW-1185">Reference proteome</keyword>
<name>A0ABP8KFG2_9BACT</name>
<dbReference type="EMBL" id="BAABHB010000004">
    <property type="protein sequence ID" value="GAA4406040.1"/>
    <property type="molecule type" value="Genomic_DNA"/>
</dbReference>
<evidence type="ECO:0000259" key="1">
    <source>
        <dbReference type="Pfam" id="PF00534"/>
    </source>
</evidence>
<dbReference type="InterPro" id="IPR001296">
    <property type="entry name" value="Glyco_trans_1"/>
</dbReference>
<comment type="caution">
    <text evidence="2">The sequence shown here is derived from an EMBL/GenBank/DDBJ whole genome shotgun (WGS) entry which is preliminary data.</text>
</comment>